<accession>I3UGE2</accession>
<dbReference type="Gene3D" id="1.10.10.10">
    <property type="entry name" value="Winged helix-like DNA-binding domain superfamily/Winged helix DNA-binding domain"/>
    <property type="match status" value="1"/>
</dbReference>
<keyword evidence="2" id="KW-0238">DNA-binding</keyword>
<feature type="domain" description="GntR C-terminal" evidence="5">
    <location>
        <begin position="115"/>
        <end position="238"/>
    </location>
</feature>
<evidence type="ECO:0000256" key="3">
    <source>
        <dbReference type="ARBA" id="ARBA00023163"/>
    </source>
</evidence>
<evidence type="ECO:0000313" key="6">
    <source>
        <dbReference type="EMBL" id="AFK64080.1"/>
    </source>
</evidence>
<dbReference type="InterPro" id="IPR036388">
    <property type="entry name" value="WH-like_DNA-bd_sf"/>
</dbReference>
<dbReference type="SMART" id="SM00895">
    <property type="entry name" value="FCD"/>
    <property type="match status" value="1"/>
</dbReference>
<dbReference type="EMBL" id="CP003555">
    <property type="protein sequence ID" value="AFK64080.1"/>
    <property type="molecule type" value="Genomic_DNA"/>
</dbReference>
<dbReference type="Pfam" id="PF00392">
    <property type="entry name" value="GntR"/>
    <property type="match status" value="1"/>
</dbReference>
<feature type="domain" description="HTH gntR-type" evidence="4">
    <location>
        <begin position="47"/>
        <end position="105"/>
    </location>
</feature>
<dbReference type="Gene3D" id="1.20.120.530">
    <property type="entry name" value="GntR ligand-binding domain-like"/>
    <property type="match status" value="1"/>
</dbReference>
<dbReference type="SUPFAM" id="SSF46785">
    <property type="entry name" value="Winged helix' DNA-binding domain"/>
    <property type="match status" value="1"/>
</dbReference>
<dbReference type="KEGG" id="aka:TKWG_22130"/>
<reference evidence="7" key="2">
    <citation type="journal article" date="2013" name="PLoS ONE">
        <title>Genome implosion elicits host-confinement in Alcaligenaceae: evidence from the comparative genomics of Tetrathiobacter kashmirensis, a pathogen in the making.</title>
        <authorList>
            <person name="Ghosh W."/>
            <person name="Alam M."/>
            <person name="Roy C."/>
            <person name="Pyne P."/>
            <person name="George A."/>
            <person name="Chakraborty R."/>
            <person name="Majumder S."/>
            <person name="Agarwal A."/>
            <person name="Chakraborty S."/>
            <person name="Majumdar S."/>
            <person name="Gupta S.K."/>
        </authorList>
    </citation>
    <scope>NUCLEOTIDE SEQUENCE [LARGE SCALE GENOMIC DNA]</scope>
    <source>
        <strain evidence="7">WT001</strain>
    </source>
</reference>
<dbReference type="InterPro" id="IPR008920">
    <property type="entry name" value="TF_FadR/GntR_C"/>
</dbReference>
<keyword evidence="1" id="KW-0805">Transcription regulation</keyword>
<dbReference type="GO" id="GO:0003700">
    <property type="term" value="F:DNA-binding transcription factor activity"/>
    <property type="evidence" value="ECO:0007669"/>
    <property type="project" value="InterPro"/>
</dbReference>
<evidence type="ECO:0000259" key="4">
    <source>
        <dbReference type="SMART" id="SM00345"/>
    </source>
</evidence>
<dbReference type="Pfam" id="PF07729">
    <property type="entry name" value="FCD"/>
    <property type="match status" value="1"/>
</dbReference>
<dbReference type="AlphaFoldDB" id="I3UGE2"/>
<evidence type="ECO:0000256" key="2">
    <source>
        <dbReference type="ARBA" id="ARBA00023125"/>
    </source>
</evidence>
<proteinExistence type="predicted"/>
<reference evidence="6 7" key="1">
    <citation type="journal article" date="2011" name="J. Bacteriol.">
        <title>Whole-genome shotgun sequencing of the sulfur-oxidizing chemoautotroph Tetrathiobacter kashmirensis.</title>
        <authorList>
            <person name="Ghosh W."/>
            <person name="George A."/>
            <person name="Agarwal A."/>
            <person name="Raj P."/>
            <person name="Alam M."/>
            <person name="Pyne P."/>
            <person name="Das Gupta S.K."/>
        </authorList>
    </citation>
    <scope>NUCLEOTIDE SEQUENCE [LARGE SCALE GENOMIC DNA]</scope>
    <source>
        <strain evidence="6 7">WT001</strain>
    </source>
</reference>
<dbReference type="STRING" id="1036672.TKWG_22130"/>
<dbReference type="SUPFAM" id="SSF48008">
    <property type="entry name" value="GntR ligand-binding domain-like"/>
    <property type="match status" value="1"/>
</dbReference>
<keyword evidence="3" id="KW-0804">Transcription</keyword>
<dbReference type="PANTHER" id="PTHR43537">
    <property type="entry name" value="TRANSCRIPTIONAL REGULATOR, GNTR FAMILY"/>
    <property type="match status" value="1"/>
</dbReference>
<dbReference type="InterPro" id="IPR036390">
    <property type="entry name" value="WH_DNA-bd_sf"/>
</dbReference>
<evidence type="ECO:0000259" key="5">
    <source>
        <dbReference type="SMART" id="SM00895"/>
    </source>
</evidence>
<evidence type="ECO:0000313" key="7">
    <source>
        <dbReference type="Proteomes" id="UP000005267"/>
    </source>
</evidence>
<dbReference type="SMART" id="SM00345">
    <property type="entry name" value="HTH_GNTR"/>
    <property type="match status" value="1"/>
</dbReference>
<protein>
    <submittedName>
        <fullName evidence="6">GntR family transcriptional regulator</fullName>
    </submittedName>
</protein>
<dbReference type="InterPro" id="IPR011711">
    <property type="entry name" value="GntR_C"/>
</dbReference>
<organism evidence="6 7">
    <name type="scientific">Advenella kashmirensis (strain DSM 17095 / LMG 22695 / WT001)</name>
    <name type="common">Tetrathiobacter kashmirensis</name>
    <dbReference type="NCBI Taxonomy" id="1036672"/>
    <lineage>
        <taxon>Bacteria</taxon>
        <taxon>Pseudomonadati</taxon>
        <taxon>Pseudomonadota</taxon>
        <taxon>Betaproteobacteria</taxon>
        <taxon>Burkholderiales</taxon>
        <taxon>Alcaligenaceae</taxon>
    </lineage>
</organism>
<sequence>MIKDRAARSLYVEIARIAPMRTKSVDKNVSNSVNTKRKGRELSVGDITSRLYSAILEHRIPPGTKLGEDRLAAIFSVNRARIREVLTKLAHERVVDLIPQKGAFVAKPTVEEARDVFEARQLIEPFAVRKLVATLDKAKIAQLREHLELEDQARLQQDQPSIIRLSGEFHILLAELAGNSSLLRSTRELATLTCLIISLYDAPTAFSCRADEHSEIVQAIINKDSETAVQLMLAHLDHILNSLKLRETSDDIDLERIFGALTPDSRFRIRLQDIQENVWPDLLAGIPTMSPAKQTNDTRPRYLRIYFFKQSAMQRSFLVSGRSST</sequence>
<dbReference type="PANTHER" id="PTHR43537:SF53">
    <property type="entry name" value="HTH-TYPE TRANSCRIPTIONAL REPRESSOR NANR"/>
    <property type="match status" value="1"/>
</dbReference>
<gene>
    <name evidence="6" type="ordered locus">TKWG_22130</name>
</gene>
<dbReference type="Proteomes" id="UP000005267">
    <property type="component" value="Chromosome"/>
</dbReference>
<name>I3UGE2_ADVKW</name>
<dbReference type="InterPro" id="IPR000524">
    <property type="entry name" value="Tscrpt_reg_HTH_GntR"/>
</dbReference>
<keyword evidence="7" id="KW-1185">Reference proteome</keyword>
<evidence type="ECO:0000256" key="1">
    <source>
        <dbReference type="ARBA" id="ARBA00023015"/>
    </source>
</evidence>
<dbReference type="HOGENOM" id="CLU_017584_5_0_4"/>
<dbReference type="GO" id="GO:0003677">
    <property type="term" value="F:DNA binding"/>
    <property type="evidence" value="ECO:0007669"/>
    <property type="project" value="UniProtKB-KW"/>
</dbReference>